<dbReference type="RefSeq" id="XP_003724148.1">
    <property type="nucleotide sequence ID" value="XM_003724100.3"/>
</dbReference>
<feature type="signal peptide" evidence="6">
    <location>
        <begin position="1"/>
        <end position="19"/>
    </location>
</feature>
<dbReference type="PANTHER" id="PTHR15427">
    <property type="entry name" value="EMILIN ELASTIN MICROFIBRIL INTERFACE-LOCATED PROTEIN ELASTIN MICROFIBRIL INTERFACER"/>
    <property type="match status" value="1"/>
</dbReference>
<dbReference type="PRINTS" id="PR00007">
    <property type="entry name" value="COMPLEMNTC1Q"/>
</dbReference>
<dbReference type="InterPro" id="IPR001073">
    <property type="entry name" value="C1q_dom"/>
</dbReference>
<dbReference type="OMA" id="TTFSGYM"/>
<dbReference type="SMART" id="SM00110">
    <property type="entry name" value="C1Q"/>
    <property type="match status" value="1"/>
</dbReference>
<comment type="subcellular location">
    <subcellularLocation>
        <location evidence="1">Secreted</location>
    </subcellularLocation>
</comment>
<keyword evidence="4" id="KW-0176">Collagen</keyword>
<dbReference type="GeneID" id="100893509"/>
<dbReference type="OrthoDB" id="10062814at2759"/>
<dbReference type="Proteomes" id="UP000007110">
    <property type="component" value="Unassembled WGS sequence"/>
</dbReference>
<dbReference type="InterPro" id="IPR008983">
    <property type="entry name" value="Tumour_necrosis_fac-like_dom"/>
</dbReference>
<accession>A0A7M7GEN8</accession>
<feature type="region of interest" description="Disordered" evidence="5">
    <location>
        <begin position="100"/>
        <end position="157"/>
    </location>
</feature>
<evidence type="ECO:0000256" key="4">
    <source>
        <dbReference type="ARBA" id="ARBA00023119"/>
    </source>
</evidence>
<evidence type="ECO:0000313" key="9">
    <source>
        <dbReference type="Proteomes" id="UP000007110"/>
    </source>
</evidence>
<dbReference type="InterPro" id="IPR050392">
    <property type="entry name" value="Collagen/C1q_domain"/>
</dbReference>
<evidence type="ECO:0000256" key="1">
    <source>
        <dbReference type="ARBA" id="ARBA00004613"/>
    </source>
</evidence>
<evidence type="ECO:0000256" key="2">
    <source>
        <dbReference type="ARBA" id="ARBA00022525"/>
    </source>
</evidence>
<organism evidence="8 9">
    <name type="scientific">Strongylocentrotus purpuratus</name>
    <name type="common">Purple sea urchin</name>
    <dbReference type="NCBI Taxonomy" id="7668"/>
    <lineage>
        <taxon>Eukaryota</taxon>
        <taxon>Metazoa</taxon>
        <taxon>Echinodermata</taxon>
        <taxon>Eleutherozoa</taxon>
        <taxon>Echinozoa</taxon>
        <taxon>Echinoidea</taxon>
        <taxon>Euechinoidea</taxon>
        <taxon>Echinacea</taxon>
        <taxon>Camarodonta</taxon>
        <taxon>Echinidea</taxon>
        <taxon>Strongylocentrotidae</taxon>
        <taxon>Strongylocentrotus</taxon>
    </lineage>
</organism>
<reference evidence="9" key="1">
    <citation type="submission" date="2015-02" db="EMBL/GenBank/DDBJ databases">
        <title>Genome sequencing for Strongylocentrotus purpuratus.</title>
        <authorList>
            <person name="Murali S."/>
            <person name="Liu Y."/>
            <person name="Vee V."/>
            <person name="English A."/>
            <person name="Wang M."/>
            <person name="Skinner E."/>
            <person name="Han Y."/>
            <person name="Muzny D.M."/>
            <person name="Worley K.C."/>
            <person name="Gibbs R.A."/>
        </authorList>
    </citation>
    <scope>NUCLEOTIDE SEQUENCE</scope>
</reference>
<keyword evidence="2" id="KW-0964">Secreted</keyword>
<dbReference type="AlphaFoldDB" id="A0A7M7GEN8"/>
<proteinExistence type="predicted"/>
<evidence type="ECO:0000256" key="3">
    <source>
        <dbReference type="ARBA" id="ARBA00022729"/>
    </source>
</evidence>
<protein>
    <recommendedName>
        <fullName evidence="7">C1q domain-containing protein</fullName>
    </recommendedName>
</protein>
<evidence type="ECO:0000256" key="5">
    <source>
        <dbReference type="SAM" id="MobiDB-lite"/>
    </source>
</evidence>
<dbReference type="KEGG" id="spu:100893509"/>
<dbReference type="SUPFAM" id="SSF49842">
    <property type="entry name" value="TNF-like"/>
    <property type="match status" value="1"/>
</dbReference>
<dbReference type="InterPro" id="IPR008160">
    <property type="entry name" value="Collagen"/>
</dbReference>
<dbReference type="PROSITE" id="PS50871">
    <property type="entry name" value="C1Q"/>
    <property type="match status" value="1"/>
</dbReference>
<dbReference type="EnsemblMetazoa" id="XM_003724100">
    <property type="protein sequence ID" value="XP_003724148"/>
    <property type="gene ID" value="LOC100893509"/>
</dbReference>
<feature type="domain" description="C1q" evidence="7">
    <location>
        <begin position="157"/>
        <end position="293"/>
    </location>
</feature>
<dbReference type="PANTHER" id="PTHR15427:SF52">
    <property type="entry name" value="C1Q DOMAIN-CONTAINING PROTEIN"/>
    <property type="match status" value="1"/>
</dbReference>
<dbReference type="InParanoid" id="A0A7M7GEN8"/>
<evidence type="ECO:0000259" key="7">
    <source>
        <dbReference type="PROSITE" id="PS50871"/>
    </source>
</evidence>
<feature type="chain" id="PRO_5029863322" description="C1q domain-containing protein" evidence="6">
    <location>
        <begin position="20"/>
        <end position="293"/>
    </location>
</feature>
<evidence type="ECO:0000256" key="6">
    <source>
        <dbReference type="SAM" id="SignalP"/>
    </source>
</evidence>
<keyword evidence="9" id="KW-1185">Reference proteome</keyword>
<name>A0A7M7GEN8_STRPU</name>
<evidence type="ECO:0000313" key="8">
    <source>
        <dbReference type="EnsemblMetazoa" id="XP_003724148"/>
    </source>
</evidence>
<dbReference type="GO" id="GO:0005615">
    <property type="term" value="C:extracellular space"/>
    <property type="evidence" value="ECO:0000318"/>
    <property type="project" value="GO_Central"/>
</dbReference>
<sequence length="293" mass="30654">MGLTSKILLVLAFIGSVSSLFAQPAAQAAQQAGQQDYYDRRRTSRLGSLASTASPTEEDPQEQCVQCCQGPGGTMGMPGPNGPSGSAGAPGIPGVPGNHGINGHDGNPGLQGAKGDSGPQGLPGLKGASGTNGRPGIPGLTGRVGPRGPPGSGNGEPTVTRSAFSAARTTTLTAPPASDIIITFEHVFTNFGNHFDAYSGIYMAPVPGAYYFIFNIHMASTHKNPYVKLMLNGKMQVAVHDYDNRDAFDSTTNSVILELQTSDRVWLQLDADNEVSSNSNRYTTFSGYMIFKL</sequence>
<dbReference type="Pfam" id="PF01391">
    <property type="entry name" value="Collagen"/>
    <property type="match status" value="1"/>
</dbReference>
<dbReference type="Pfam" id="PF00386">
    <property type="entry name" value="C1q"/>
    <property type="match status" value="1"/>
</dbReference>
<dbReference type="Gene3D" id="2.60.120.40">
    <property type="match status" value="1"/>
</dbReference>
<keyword evidence="3 6" id="KW-0732">Signal</keyword>
<reference evidence="8" key="2">
    <citation type="submission" date="2021-01" db="UniProtKB">
        <authorList>
            <consortium name="EnsemblMetazoa"/>
        </authorList>
    </citation>
    <scope>IDENTIFICATION</scope>
</reference>